<dbReference type="PANTHER" id="PTHR45937:SF1">
    <property type="entry name" value="ASPARAGINE SYNTHETASE DOMAIN-CONTAINING PROTEIN 1"/>
    <property type="match status" value="1"/>
</dbReference>
<reference evidence="6 7" key="1">
    <citation type="journal article" date="2018" name="PLoS ONE">
        <title>The draft genome of Kipferlia bialata reveals reductive genome evolution in fornicate parasites.</title>
        <authorList>
            <person name="Tanifuji G."/>
            <person name="Takabayashi S."/>
            <person name="Kume K."/>
            <person name="Takagi M."/>
            <person name="Nakayama T."/>
            <person name="Kamikawa R."/>
            <person name="Inagaki Y."/>
            <person name="Hashimoto T."/>
        </authorList>
    </citation>
    <scope>NUCLEOTIDE SEQUENCE [LARGE SCALE GENOMIC DNA]</scope>
    <source>
        <strain evidence="6">NY0173</strain>
    </source>
</reference>
<keyword evidence="2" id="KW-0061">Asparagine biosynthesis</keyword>
<evidence type="ECO:0000313" key="6">
    <source>
        <dbReference type="EMBL" id="GIQ81520.1"/>
    </source>
</evidence>
<dbReference type="InterPro" id="IPR051857">
    <property type="entry name" value="Asn_synthetase_domain"/>
</dbReference>
<evidence type="ECO:0000256" key="2">
    <source>
        <dbReference type="ARBA" id="ARBA00022888"/>
    </source>
</evidence>
<dbReference type="GO" id="GO:0006529">
    <property type="term" value="P:asparagine biosynthetic process"/>
    <property type="evidence" value="ECO:0007669"/>
    <property type="project" value="UniProtKB-KW"/>
</dbReference>
<dbReference type="InterPro" id="IPR014729">
    <property type="entry name" value="Rossmann-like_a/b/a_fold"/>
</dbReference>
<evidence type="ECO:0000256" key="4">
    <source>
        <dbReference type="SAM" id="MobiDB-lite"/>
    </source>
</evidence>
<keyword evidence="1" id="KW-0028">Amino-acid biosynthesis</keyword>
<feature type="domain" description="Asparagine synthetase" evidence="5">
    <location>
        <begin position="258"/>
        <end position="291"/>
    </location>
</feature>
<feature type="non-terminal residue" evidence="6">
    <location>
        <position position="1"/>
    </location>
</feature>
<dbReference type="Proteomes" id="UP000265618">
    <property type="component" value="Unassembled WGS sequence"/>
</dbReference>
<dbReference type="EMBL" id="BDIP01000418">
    <property type="protein sequence ID" value="GIQ81520.1"/>
    <property type="molecule type" value="Genomic_DNA"/>
</dbReference>
<dbReference type="PANTHER" id="PTHR45937">
    <property type="entry name" value="ASPARAGINE SYNTHETASE DOMAIN-CONTAINING PROTEIN 1"/>
    <property type="match status" value="1"/>
</dbReference>
<comment type="caution">
    <text evidence="6">The sequence shown here is derived from an EMBL/GenBank/DDBJ whole genome shotgun (WGS) entry which is preliminary data.</text>
</comment>
<evidence type="ECO:0000256" key="1">
    <source>
        <dbReference type="ARBA" id="ARBA00022605"/>
    </source>
</evidence>
<feature type="region of interest" description="Disordered" evidence="4">
    <location>
        <begin position="65"/>
        <end position="87"/>
    </location>
</feature>
<dbReference type="AlphaFoldDB" id="A0A9K3CSV2"/>
<evidence type="ECO:0000256" key="3">
    <source>
        <dbReference type="ARBA" id="ARBA00022962"/>
    </source>
</evidence>
<dbReference type="Pfam" id="PF00733">
    <property type="entry name" value="Asn_synthase"/>
    <property type="match status" value="2"/>
</dbReference>
<proteinExistence type="predicted"/>
<accession>A0A9K3CSV2</accession>
<evidence type="ECO:0000259" key="5">
    <source>
        <dbReference type="Pfam" id="PF00733"/>
    </source>
</evidence>
<dbReference type="Gene3D" id="3.40.50.620">
    <property type="entry name" value="HUPs"/>
    <property type="match status" value="1"/>
</dbReference>
<dbReference type="GO" id="GO:0004066">
    <property type="term" value="F:asparagine synthase (glutamine-hydrolyzing) activity"/>
    <property type="evidence" value="ECO:0007669"/>
    <property type="project" value="InterPro"/>
</dbReference>
<protein>
    <recommendedName>
        <fullName evidence="5">Asparagine synthetase domain-containing protein</fullName>
    </recommendedName>
</protein>
<keyword evidence="3" id="KW-0315">Glutamine amidotransferase</keyword>
<name>A0A9K3CSV2_9EUKA</name>
<dbReference type="SUPFAM" id="SSF52402">
    <property type="entry name" value="Adenine nucleotide alpha hydrolases-like"/>
    <property type="match status" value="2"/>
</dbReference>
<organism evidence="6 7">
    <name type="scientific">Kipferlia bialata</name>
    <dbReference type="NCBI Taxonomy" id="797122"/>
    <lineage>
        <taxon>Eukaryota</taxon>
        <taxon>Metamonada</taxon>
        <taxon>Carpediemonas-like organisms</taxon>
        <taxon>Kipferlia</taxon>
    </lineage>
</organism>
<evidence type="ECO:0000313" key="7">
    <source>
        <dbReference type="Proteomes" id="UP000265618"/>
    </source>
</evidence>
<sequence>PSLGPGLVVASCLPESMAWAESAAEFRPGIHVCDLSTFKDRVQAGEGVWEHYPLPPPDTEAITQLLPPIPSTPQSDSATQHAAPAPEVSPSHVLLALRRAVHRRISCIPPGKSVGVLFSGGVDCALLAWLYAQHMSQHSTHAQSSLVLCSVSFGPSAGTAPDRLSAIHSFYAMFREGQEGDGGAEVEVERDTLMRGEVSHTTPFTIHGSGAYSFVRLVLLDIPSPLACQAVPIVSAQVRPHPVSVMDVNIGTVFHHAACVLASLDCKVVVSGLGADEIFGGYKRHGTILRRDGPDAALKEMQMDIDRLWERNLGRDDRIVSQHGVELRLPYLDPEVIAVGARAVPPRLARDEGDKVSLREAAALSGLPSPVCDRPKRAAQFGSRSAKVVRGNGTVALTREDVGRIGEGQG</sequence>
<gene>
    <name evidence="6" type="ORF">KIPB_002490</name>
</gene>
<dbReference type="InterPro" id="IPR001962">
    <property type="entry name" value="Asn_synthase"/>
</dbReference>
<dbReference type="OrthoDB" id="10252281at2759"/>
<keyword evidence="7" id="KW-1185">Reference proteome</keyword>
<feature type="domain" description="Asparagine synthetase" evidence="5">
    <location>
        <begin position="294"/>
        <end position="383"/>
    </location>
</feature>
<dbReference type="CDD" id="cd01991">
    <property type="entry name" value="Asn_synthase_B_C"/>
    <property type="match status" value="1"/>
</dbReference>